<evidence type="ECO:0000313" key="2">
    <source>
        <dbReference type="EMBL" id="MEW9623985.1"/>
    </source>
</evidence>
<keyword evidence="1" id="KW-0812">Transmembrane</keyword>
<feature type="transmembrane region" description="Helical" evidence="1">
    <location>
        <begin position="67"/>
        <end position="86"/>
    </location>
</feature>
<dbReference type="RefSeq" id="WP_367844294.1">
    <property type="nucleotide sequence ID" value="NZ_JBFOHL010000005.1"/>
</dbReference>
<gene>
    <name evidence="2" type="ORF">ABQJ56_07055</name>
</gene>
<protein>
    <submittedName>
        <fullName evidence="2">Uncharacterized protein</fullName>
    </submittedName>
</protein>
<dbReference type="EMBL" id="JBFOHL010000005">
    <property type="protein sequence ID" value="MEW9623985.1"/>
    <property type="molecule type" value="Genomic_DNA"/>
</dbReference>
<evidence type="ECO:0000256" key="1">
    <source>
        <dbReference type="SAM" id="Phobius"/>
    </source>
</evidence>
<feature type="transmembrane region" description="Helical" evidence="1">
    <location>
        <begin position="42"/>
        <end position="61"/>
    </location>
</feature>
<evidence type="ECO:0000313" key="3">
    <source>
        <dbReference type="Proteomes" id="UP001556170"/>
    </source>
</evidence>
<keyword evidence="1" id="KW-1133">Transmembrane helix</keyword>
<sequence length="112" mass="12903">MAYYWRIESIPELCDLVPGDRRKWWREAIAESRSGRDMAIRLGVFFCVIFGASTVADWYGYSSGPVHWASIGCAVALTSWVLEVVLEQPRARRWLRVNLVRQMAREKKLAAV</sequence>
<accession>A0ABV3QN10</accession>
<proteinExistence type="predicted"/>
<organism evidence="2 3">
    <name type="scientific">Rhodanobacter geophilus</name>
    <dbReference type="NCBI Taxonomy" id="3162488"/>
    <lineage>
        <taxon>Bacteria</taxon>
        <taxon>Pseudomonadati</taxon>
        <taxon>Pseudomonadota</taxon>
        <taxon>Gammaproteobacteria</taxon>
        <taxon>Lysobacterales</taxon>
        <taxon>Rhodanobacteraceae</taxon>
        <taxon>Rhodanobacter</taxon>
    </lineage>
</organism>
<dbReference type="Proteomes" id="UP001556170">
    <property type="component" value="Unassembled WGS sequence"/>
</dbReference>
<reference evidence="2 3" key="1">
    <citation type="submission" date="2024-06" db="EMBL/GenBank/DDBJ databases">
        <authorList>
            <person name="Woo H."/>
        </authorList>
    </citation>
    <scope>NUCLEOTIDE SEQUENCE [LARGE SCALE GENOMIC DNA]</scope>
    <source>
        <strain evidence="2 3">S2-g</strain>
    </source>
</reference>
<comment type="caution">
    <text evidence="2">The sequence shown here is derived from an EMBL/GenBank/DDBJ whole genome shotgun (WGS) entry which is preliminary data.</text>
</comment>
<keyword evidence="3" id="KW-1185">Reference proteome</keyword>
<keyword evidence="1" id="KW-0472">Membrane</keyword>
<name>A0ABV3QN10_9GAMM</name>